<keyword evidence="1" id="KW-0479">Metal-binding</keyword>
<accession>A0A9Q1CNB5</accession>
<evidence type="ECO:0000256" key="3">
    <source>
        <dbReference type="ARBA" id="ARBA00022833"/>
    </source>
</evidence>
<evidence type="ECO:0000256" key="1">
    <source>
        <dbReference type="ARBA" id="ARBA00022723"/>
    </source>
</evidence>
<protein>
    <submittedName>
        <fullName evidence="7">E3 ubiquitin-protein ligase TRIM50</fullName>
    </submittedName>
</protein>
<dbReference type="PROSITE" id="PS50089">
    <property type="entry name" value="ZF_RING_2"/>
    <property type="match status" value="1"/>
</dbReference>
<dbReference type="Gene3D" id="3.30.40.10">
    <property type="entry name" value="Zinc/RING finger domain, C3HC4 (zinc finger)"/>
    <property type="match status" value="1"/>
</dbReference>
<dbReference type="SMART" id="SM00184">
    <property type="entry name" value="RING"/>
    <property type="match status" value="1"/>
</dbReference>
<evidence type="ECO:0000313" key="7">
    <source>
        <dbReference type="EMBL" id="KAJ8048066.1"/>
    </source>
</evidence>
<feature type="domain" description="RING-type" evidence="6">
    <location>
        <begin position="33"/>
        <end position="75"/>
    </location>
</feature>
<dbReference type="PANTHER" id="PTHR25462">
    <property type="entry name" value="BONUS, ISOFORM C-RELATED"/>
    <property type="match status" value="1"/>
</dbReference>
<dbReference type="InterPro" id="IPR013083">
    <property type="entry name" value="Znf_RING/FYVE/PHD"/>
</dbReference>
<keyword evidence="3" id="KW-0862">Zinc</keyword>
<organism evidence="7 8">
    <name type="scientific">Holothuria leucospilota</name>
    <name type="common">Black long sea cucumber</name>
    <name type="synonym">Mertensiothuria leucospilota</name>
    <dbReference type="NCBI Taxonomy" id="206669"/>
    <lineage>
        <taxon>Eukaryota</taxon>
        <taxon>Metazoa</taxon>
        <taxon>Echinodermata</taxon>
        <taxon>Eleutherozoa</taxon>
        <taxon>Echinozoa</taxon>
        <taxon>Holothuroidea</taxon>
        <taxon>Aspidochirotacea</taxon>
        <taxon>Aspidochirotida</taxon>
        <taxon>Holothuriidae</taxon>
        <taxon>Holothuria</taxon>
    </lineage>
</organism>
<dbReference type="InterPro" id="IPR027370">
    <property type="entry name" value="Znf-RING_euk"/>
</dbReference>
<dbReference type="EMBL" id="JAIZAY010000001">
    <property type="protein sequence ID" value="KAJ8048066.1"/>
    <property type="molecule type" value="Genomic_DNA"/>
</dbReference>
<evidence type="ECO:0000256" key="2">
    <source>
        <dbReference type="ARBA" id="ARBA00022771"/>
    </source>
</evidence>
<dbReference type="InterPro" id="IPR047153">
    <property type="entry name" value="TRIM45/56/19-like"/>
</dbReference>
<dbReference type="Proteomes" id="UP001152320">
    <property type="component" value="Chromosome 1"/>
</dbReference>
<dbReference type="SUPFAM" id="SSF57850">
    <property type="entry name" value="RING/U-box"/>
    <property type="match status" value="1"/>
</dbReference>
<keyword evidence="2 4" id="KW-0863">Zinc-finger</keyword>
<keyword evidence="8" id="KW-1185">Reference proteome</keyword>
<dbReference type="Gene3D" id="3.30.160.60">
    <property type="entry name" value="Classic Zinc Finger"/>
    <property type="match status" value="1"/>
</dbReference>
<comment type="caution">
    <text evidence="7">The sequence shown here is derived from an EMBL/GenBank/DDBJ whole genome shotgun (WGS) entry which is preliminary data.</text>
</comment>
<gene>
    <name evidence="7" type="ORF">HOLleu_00233</name>
</gene>
<dbReference type="SUPFAM" id="SSF57845">
    <property type="entry name" value="B-box zinc-binding domain"/>
    <property type="match status" value="1"/>
</dbReference>
<dbReference type="Pfam" id="PF00643">
    <property type="entry name" value="zf-B_box"/>
    <property type="match status" value="1"/>
</dbReference>
<sequence length="349" mass="39331">MAAYGIYPGKRTFPEEQMTVNDPTEDADDSITCSVCLDVFKNPKVLSCGHSFCQEPCLNKLTAKHNRKFRCPLCRSKVTLPKSGNASDFPTNFSLQSIVEFSRSFKKQKLQHPDQPNYLPTQNNGPLNYVPVPPIPCSHLQEAQFFCENCQQFLCPECAAIWHSDGTHQIVAKDVALERARQRSEDLVSEAIQSLEKKIEKEQKLLDETNVSSLSYEIAVTQMEMQIKESMTKARKLIDENEKKHLGELTAQSQVDTANIESFVNKCKNEITQDSTTLMSMRETLLRVQGGDLTTMNEVFGLGLIDVHCRNLMGEKNSLRVSPPFTWLNTLPQGIPKLVPSCNQFTGHQ</sequence>
<dbReference type="InterPro" id="IPR000315">
    <property type="entry name" value="Znf_B-box"/>
</dbReference>
<evidence type="ECO:0000259" key="6">
    <source>
        <dbReference type="PROSITE" id="PS50089"/>
    </source>
</evidence>
<dbReference type="InterPro" id="IPR001841">
    <property type="entry name" value="Znf_RING"/>
</dbReference>
<evidence type="ECO:0000256" key="5">
    <source>
        <dbReference type="SAM" id="Coils"/>
    </source>
</evidence>
<feature type="coiled-coil region" evidence="5">
    <location>
        <begin position="185"/>
        <end position="212"/>
    </location>
</feature>
<name>A0A9Q1CNB5_HOLLE</name>
<evidence type="ECO:0000256" key="4">
    <source>
        <dbReference type="PROSITE-ProRule" id="PRU00175"/>
    </source>
</evidence>
<dbReference type="Pfam" id="PF13445">
    <property type="entry name" value="zf-RING_UBOX"/>
    <property type="match status" value="1"/>
</dbReference>
<dbReference type="PANTHER" id="PTHR25462:SF296">
    <property type="entry name" value="MEIOTIC P26, ISOFORM F"/>
    <property type="match status" value="1"/>
</dbReference>
<dbReference type="OrthoDB" id="6105938at2759"/>
<reference evidence="7" key="1">
    <citation type="submission" date="2021-10" db="EMBL/GenBank/DDBJ databases">
        <title>Tropical sea cucumber genome reveals ecological adaptation and Cuvierian tubules defense mechanism.</title>
        <authorList>
            <person name="Chen T."/>
        </authorList>
    </citation>
    <scope>NUCLEOTIDE SEQUENCE</scope>
    <source>
        <strain evidence="7">Nanhai2018</strain>
        <tissue evidence="7">Muscle</tissue>
    </source>
</reference>
<dbReference type="AlphaFoldDB" id="A0A9Q1CNB5"/>
<proteinExistence type="predicted"/>
<dbReference type="CDD" id="cd19757">
    <property type="entry name" value="Bbox1"/>
    <property type="match status" value="1"/>
</dbReference>
<keyword evidence="5" id="KW-0175">Coiled coil</keyword>
<dbReference type="GO" id="GO:0008270">
    <property type="term" value="F:zinc ion binding"/>
    <property type="evidence" value="ECO:0007669"/>
    <property type="project" value="UniProtKB-KW"/>
</dbReference>
<evidence type="ECO:0000313" key="8">
    <source>
        <dbReference type="Proteomes" id="UP001152320"/>
    </source>
</evidence>